<dbReference type="AlphaFoldDB" id="A0A8I3AFU0"/>
<protein>
    <submittedName>
        <fullName evidence="2">Uncharacterized protein</fullName>
    </submittedName>
</protein>
<dbReference type="OrthoDB" id="2688844at2759"/>
<proteinExistence type="predicted"/>
<keyword evidence="3" id="KW-1185">Reference proteome</keyword>
<sequence>MAKVPERGYPLFTPGPNPDFPDHYQRGGLYVGDVGFISAAGGFVFLFNLCLPRDHPFNQINGVPDGFNDIHLMVLEEQGYKDVTVDMEADRRGTLSLFAAFQHSLIDRFKRTSRDATEFELTAQAGVAVPGGEVGAGSGVPFSISHSEGGILVLPHGSWSFDILNGLGSLSGASQKLAVLVAHLAGADVSASYSWQSAGSVISKVGPTRGYEEGKPFLCGVLVSLREVPPPLLSPLLGTTPRLLHSVPPLVAQS</sequence>
<dbReference type="EMBL" id="JAGFBS010000002">
    <property type="protein sequence ID" value="KAG6380826.1"/>
    <property type="molecule type" value="Genomic_DNA"/>
</dbReference>
<accession>A0A8I3AFU0</accession>
<feature type="transmembrane region" description="Helical" evidence="1">
    <location>
        <begin position="29"/>
        <end position="51"/>
    </location>
</feature>
<name>A0A8I3AFU0_9AGAM</name>
<evidence type="ECO:0000313" key="3">
    <source>
        <dbReference type="Proteomes" id="UP000683000"/>
    </source>
</evidence>
<evidence type="ECO:0000313" key="2">
    <source>
        <dbReference type="EMBL" id="KAG6380826.1"/>
    </source>
</evidence>
<keyword evidence="1" id="KW-1133">Transmembrane helix</keyword>
<dbReference type="Proteomes" id="UP000683000">
    <property type="component" value="Unassembled WGS sequence"/>
</dbReference>
<gene>
    <name evidence="2" type="ORF">JVT61DRAFT_5212</name>
</gene>
<keyword evidence="1" id="KW-0472">Membrane</keyword>
<reference evidence="2" key="1">
    <citation type="submission" date="2021-03" db="EMBL/GenBank/DDBJ databases">
        <title>Evolutionary innovations through gain and loss of genes in the ectomycorrhizal Boletales.</title>
        <authorList>
            <person name="Wu G."/>
            <person name="Miyauchi S."/>
            <person name="Morin E."/>
            <person name="Yang Z.-L."/>
            <person name="Xu J."/>
            <person name="Martin F.M."/>
        </authorList>
    </citation>
    <scope>NUCLEOTIDE SEQUENCE</scope>
    <source>
        <strain evidence="2">BR01</strain>
    </source>
</reference>
<keyword evidence="1" id="KW-0812">Transmembrane</keyword>
<evidence type="ECO:0000256" key="1">
    <source>
        <dbReference type="SAM" id="Phobius"/>
    </source>
</evidence>
<comment type="caution">
    <text evidence="2">The sequence shown here is derived from an EMBL/GenBank/DDBJ whole genome shotgun (WGS) entry which is preliminary data.</text>
</comment>
<organism evidence="2 3">
    <name type="scientific">Boletus reticuloceps</name>
    <dbReference type="NCBI Taxonomy" id="495285"/>
    <lineage>
        <taxon>Eukaryota</taxon>
        <taxon>Fungi</taxon>
        <taxon>Dikarya</taxon>
        <taxon>Basidiomycota</taxon>
        <taxon>Agaricomycotina</taxon>
        <taxon>Agaricomycetes</taxon>
        <taxon>Agaricomycetidae</taxon>
        <taxon>Boletales</taxon>
        <taxon>Boletineae</taxon>
        <taxon>Boletaceae</taxon>
        <taxon>Boletoideae</taxon>
        <taxon>Boletus</taxon>
    </lineage>
</organism>